<evidence type="ECO:0000313" key="3">
    <source>
        <dbReference type="Proteomes" id="UP000037326"/>
    </source>
</evidence>
<protein>
    <submittedName>
        <fullName evidence="2">Uridine kinase</fullName>
        <ecNumber evidence="2">2.7.1.48</ecNumber>
    </submittedName>
</protein>
<keyword evidence="2" id="KW-0418">Kinase</keyword>
<dbReference type="GO" id="GO:0004849">
    <property type="term" value="F:uridine kinase activity"/>
    <property type="evidence" value="ECO:0007669"/>
    <property type="project" value="UniProtKB-EC"/>
</dbReference>
<dbReference type="PATRIC" id="fig|582475.4.peg.3903"/>
<dbReference type="AlphaFoldDB" id="A0A0K9FGZ6"/>
<dbReference type="EMBL" id="LFXJ01000002">
    <property type="protein sequence ID" value="KMY33824.1"/>
    <property type="molecule type" value="Genomic_DNA"/>
</dbReference>
<dbReference type="Proteomes" id="UP000037326">
    <property type="component" value="Unassembled WGS sequence"/>
</dbReference>
<reference evidence="3" key="1">
    <citation type="submission" date="2015-07" db="EMBL/GenBank/DDBJ databases">
        <authorList>
            <consortium name="Consortium for Microbial Forensics and Genomics (microFORGE)"/>
            <person name="Knight B.M."/>
            <person name="Roberts D.P."/>
            <person name="Lin D."/>
            <person name="Hari K."/>
            <person name="Fletcher J."/>
            <person name="Melcher U."/>
            <person name="Blagden T."/>
            <person name="Winegar R.A."/>
        </authorList>
    </citation>
    <scope>NUCLEOTIDE SEQUENCE [LARGE SCALE GENOMIC DNA]</scope>
    <source>
        <strain evidence="3">DSM 23493</strain>
    </source>
</reference>
<comment type="caution">
    <text evidence="2">The sequence shown here is derived from an EMBL/GenBank/DDBJ whole genome shotgun (WGS) entry which is preliminary data.</text>
</comment>
<dbReference type="Gene3D" id="3.40.50.300">
    <property type="entry name" value="P-loop containing nucleotide triphosphate hydrolases"/>
    <property type="match status" value="1"/>
</dbReference>
<dbReference type="InterPro" id="IPR006083">
    <property type="entry name" value="PRK/URK"/>
</dbReference>
<evidence type="ECO:0000259" key="1">
    <source>
        <dbReference type="Pfam" id="PF00485"/>
    </source>
</evidence>
<dbReference type="InterPro" id="IPR027417">
    <property type="entry name" value="P-loop_NTPase"/>
</dbReference>
<keyword evidence="2" id="KW-0808">Transferase</keyword>
<sequence length="218" mass="25250">MLRRELVSKVADHILDLQLHHPIKVAISGITASGKTTLANELAEELRRRKKEVVRTSIDNFHNPRAIRYRQGKDSAIGYYEDAHDYQALMEKLLIPLGENGDRQYQTISLDLEKDEYVYAEKQVAKDDTIFIVDGTFLLKKELIHLFDYKIFVQTDFELARKRGAKRETIAFGSFEKAEEMFLDRYHAASNLYLKEHNPQENADIVVNNNDIGSPYFL</sequence>
<dbReference type="EC" id="2.7.1.48" evidence="2"/>
<evidence type="ECO:0000313" key="2">
    <source>
        <dbReference type="EMBL" id="KMY33824.1"/>
    </source>
</evidence>
<name>A0A0K9FGZ6_9BACI</name>
<dbReference type="OrthoDB" id="1420794at2"/>
<organism evidence="2 3">
    <name type="scientific">Lysinibacillus xylanilyticus</name>
    <dbReference type="NCBI Taxonomy" id="582475"/>
    <lineage>
        <taxon>Bacteria</taxon>
        <taxon>Bacillati</taxon>
        <taxon>Bacillota</taxon>
        <taxon>Bacilli</taxon>
        <taxon>Bacillales</taxon>
        <taxon>Bacillaceae</taxon>
        <taxon>Lysinibacillus</taxon>
    </lineage>
</organism>
<gene>
    <name evidence="2" type="ORF">ACZ11_01745</name>
</gene>
<dbReference type="PANTHER" id="PTHR10285">
    <property type="entry name" value="URIDINE KINASE"/>
    <property type="match status" value="1"/>
</dbReference>
<dbReference type="Pfam" id="PF00485">
    <property type="entry name" value="PRK"/>
    <property type="match status" value="1"/>
</dbReference>
<proteinExistence type="predicted"/>
<feature type="domain" description="Phosphoribulokinase/uridine kinase" evidence="1">
    <location>
        <begin position="25"/>
        <end position="173"/>
    </location>
</feature>
<dbReference type="RefSeq" id="WP_049663107.1">
    <property type="nucleotide sequence ID" value="NZ_JBIVRT010000005.1"/>
</dbReference>
<dbReference type="GO" id="GO:0005524">
    <property type="term" value="F:ATP binding"/>
    <property type="evidence" value="ECO:0007669"/>
    <property type="project" value="InterPro"/>
</dbReference>
<dbReference type="GeneID" id="96597040"/>
<dbReference type="SUPFAM" id="SSF52540">
    <property type="entry name" value="P-loop containing nucleoside triphosphate hydrolases"/>
    <property type="match status" value="1"/>
</dbReference>
<accession>A0A0K9FGZ6</accession>